<gene>
    <name evidence="2" type="ordered locus">Hoch_2781</name>
</gene>
<dbReference type="PROSITE" id="PS50943">
    <property type="entry name" value="HTH_CROC1"/>
    <property type="match status" value="1"/>
</dbReference>
<evidence type="ECO:0000313" key="3">
    <source>
        <dbReference type="Proteomes" id="UP000001880"/>
    </source>
</evidence>
<dbReference type="InterPro" id="IPR001387">
    <property type="entry name" value="Cro/C1-type_HTH"/>
</dbReference>
<dbReference type="InterPro" id="IPR010982">
    <property type="entry name" value="Lambda_DNA-bd_dom_sf"/>
</dbReference>
<dbReference type="KEGG" id="hoh:Hoch_2781"/>
<accession>D0LND1</accession>
<evidence type="ECO:0000259" key="1">
    <source>
        <dbReference type="PROSITE" id="PS50943"/>
    </source>
</evidence>
<protein>
    <submittedName>
        <fullName evidence="2">Putative transcriptional regulator, XRE family</fullName>
    </submittedName>
</protein>
<dbReference type="eggNOG" id="COG1476">
    <property type="taxonomic scope" value="Bacteria"/>
</dbReference>
<proteinExistence type="predicted"/>
<dbReference type="AlphaFoldDB" id="D0LND1"/>
<dbReference type="EMBL" id="CP001804">
    <property type="protein sequence ID" value="ACY15308.1"/>
    <property type="molecule type" value="Genomic_DNA"/>
</dbReference>
<organism evidence="2 3">
    <name type="scientific">Haliangium ochraceum (strain DSM 14365 / JCM 11303 / SMP-2)</name>
    <dbReference type="NCBI Taxonomy" id="502025"/>
    <lineage>
        <taxon>Bacteria</taxon>
        <taxon>Pseudomonadati</taxon>
        <taxon>Myxococcota</taxon>
        <taxon>Polyangia</taxon>
        <taxon>Haliangiales</taxon>
        <taxon>Kofleriaceae</taxon>
        <taxon>Haliangium</taxon>
    </lineage>
</organism>
<dbReference type="CDD" id="cd00093">
    <property type="entry name" value="HTH_XRE"/>
    <property type="match status" value="1"/>
</dbReference>
<evidence type="ECO:0000313" key="2">
    <source>
        <dbReference type="EMBL" id="ACY15308.1"/>
    </source>
</evidence>
<dbReference type="Gene3D" id="1.10.260.40">
    <property type="entry name" value="lambda repressor-like DNA-binding domains"/>
    <property type="match status" value="1"/>
</dbReference>
<feature type="domain" description="HTH cro/C1-type" evidence="1">
    <location>
        <begin position="1"/>
        <end position="46"/>
    </location>
</feature>
<reference evidence="2 3" key="1">
    <citation type="journal article" date="2010" name="Stand. Genomic Sci.">
        <title>Complete genome sequence of Haliangium ochraceum type strain (SMP-2).</title>
        <authorList>
            <consortium name="US DOE Joint Genome Institute (JGI-PGF)"/>
            <person name="Ivanova N."/>
            <person name="Daum C."/>
            <person name="Lang E."/>
            <person name="Abt B."/>
            <person name="Kopitz M."/>
            <person name="Saunders E."/>
            <person name="Lapidus A."/>
            <person name="Lucas S."/>
            <person name="Glavina Del Rio T."/>
            <person name="Nolan M."/>
            <person name="Tice H."/>
            <person name="Copeland A."/>
            <person name="Cheng J.F."/>
            <person name="Chen F."/>
            <person name="Bruce D."/>
            <person name="Goodwin L."/>
            <person name="Pitluck S."/>
            <person name="Mavromatis K."/>
            <person name="Pati A."/>
            <person name="Mikhailova N."/>
            <person name="Chen A."/>
            <person name="Palaniappan K."/>
            <person name="Land M."/>
            <person name="Hauser L."/>
            <person name="Chang Y.J."/>
            <person name="Jeffries C.D."/>
            <person name="Detter J.C."/>
            <person name="Brettin T."/>
            <person name="Rohde M."/>
            <person name="Goker M."/>
            <person name="Bristow J."/>
            <person name="Markowitz V."/>
            <person name="Eisen J.A."/>
            <person name="Hugenholtz P."/>
            <person name="Kyrpides N.C."/>
            <person name="Klenk H.P."/>
        </authorList>
    </citation>
    <scope>NUCLEOTIDE SEQUENCE [LARGE SCALE GENOMIC DNA]</scope>
    <source>
        <strain evidence="3">DSM 14365 / CIP 107738 / JCM 11303 / AJ 13395 / SMP-2</strain>
    </source>
</reference>
<name>D0LND1_HALO1</name>
<keyword evidence="3" id="KW-1185">Reference proteome</keyword>
<dbReference type="HOGENOM" id="CLU_2450505_0_0_7"/>
<dbReference type="SUPFAM" id="SSF47413">
    <property type="entry name" value="lambda repressor-like DNA-binding domains"/>
    <property type="match status" value="1"/>
</dbReference>
<sequence length="89" mass="9501">MTPHELADASGISTEVLGLIERGEISPSIPMLVNLTQTLEIEPSCIVEDTAQPATPELFDVIERIKRAPPKLTAVVADMLELLAPGQAP</sequence>
<dbReference type="Pfam" id="PF01381">
    <property type="entry name" value="HTH_3"/>
    <property type="match status" value="1"/>
</dbReference>
<dbReference type="GO" id="GO:0003677">
    <property type="term" value="F:DNA binding"/>
    <property type="evidence" value="ECO:0007669"/>
    <property type="project" value="InterPro"/>
</dbReference>
<dbReference type="Proteomes" id="UP000001880">
    <property type="component" value="Chromosome"/>
</dbReference>